<proteinExistence type="predicted"/>
<gene>
    <name evidence="1" type="ORF">COJ50_23560</name>
</gene>
<dbReference type="EMBL" id="NUYN01000042">
    <property type="protein sequence ID" value="PFN19822.1"/>
    <property type="molecule type" value="Genomic_DNA"/>
</dbReference>
<dbReference type="RefSeq" id="WP_098541887.1">
    <property type="nucleotide sequence ID" value="NZ_NUYN01000042.1"/>
</dbReference>
<evidence type="ECO:0000313" key="2">
    <source>
        <dbReference type="Proteomes" id="UP000225182"/>
    </source>
</evidence>
<dbReference type="Proteomes" id="UP000225182">
    <property type="component" value="Unassembled WGS sequence"/>
</dbReference>
<sequence length="111" mass="12000">MKHHRILTCKLTSFDGTTLTGVIKNGITLTATVISKTIYHATNLNQYIPTDPVLPLIMSYNKAVRSGKSTIILNVVTQLANAGANAGANVQIRLEPYSTIITSFRPTSSII</sequence>
<evidence type="ECO:0000313" key="1">
    <source>
        <dbReference type="EMBL" id="PFN19822.1"/>
    </source>
</evidence>
<protein>
    <submittedName>
        <fullName evidence="1">Uncharacterized protein</fullName>
    </submittedName>
</protein>
<accession>A0A2B1K6X2</accession>
<organism evidence="1 2">
    <name type="scientific">Bacillus cereus</name>
    <dbReference type="NCBI Taxonomy" id="1396"/>
    <lineage>
        <taxon>Bacteria</taxon>
        <taxon>Bacillati</taxon>
        <taxon>Bacillota</taxon>
        <taxon>Bacilli</taxon>
        <taxon>Bacillales</taxon>
        <taxon>Bacillaceae</taxon>
        <taxon>Bacillus</taxon>
        <taxon>Bacillus cereus group</taxon>
    </lineage>
</organism>
<name>A0A2B1K6X2_BACCE</name>
<comment type="caution">
    <text evidence="1">The sequence shown here is derived from an EMBL/GenBank/DDBJ whole genome shotgun (WGS) entry which is preliminary data.</text>
</comment>
<reference evidence="1 2" key="1">
    <citation type="submission" date="2017-09" db="EMBL/GenBank/DDBJ databases">
        <title>Large-scale bioinformatics analysis of Bacillus genomes uncovers conserved roles of natural products in bacterial physiology.</title>
        <authorList>
            <consortium name="Agbiome Team Llc"/>
            <person name="Bleich R.M."/>
            <person name="Grubbs K.J."/>
            <person name="Santa Maria K.C."/>
            <person name="Allen S.E."/>
            <person name="Farag S."/>
            <person name="Shank E.A."/>
            <person name="Bowers A."/>
        </authorList>
    </citation>
    <scope>NUCLEOTIDE SEQUENCE [LARGE SCALE GENOMIC DNA]</scope>
    <source>
        <strain evidence="1 2">AFS076905</strain>
    </source>
</reference>
<dbReference type="AlphaFoldDB" id="A0A2B1K6X2"/>